<evidence type="ECO:0000313" key="2">
    <source>
        <dbReference type="EMBL" id="TVU01535.1"/>
    </source>
</evidence>
<name>A0A5J9SRD3_9POAL</name>
<gene>
    <name evidence="2" type="ORF">EJB05_53012</name>
</gene>
<dbReference type="Proteomes" id="UP000324897">
    <property type="component" value="Unassembled WGS sequence"/>
</dbReference>
<sequence length="126" mass="13697">MSPLILVARFQLFPLAGVEPPRIASDEPRSLSRLHVEVLVAKPSGATVKPERQRVHLPVDHREPVTSSDFSHPPFLAAEHPPAIATLSSSSRCGLGSTFIPDSMGGGGQWDGQLPFGWTAYWETEE</sequence>
<keyword evidence="3" id="KW-1185">Reference proteome</keyword>
<dbReference type="AlphaFoldDB" id="A0A5J9SRD3"/>
<evidence type="ECO:0000313" key="3">
    <source>
        <dbReference type="Proteomes" id="UP000324897"/>
    </source>
</evidence>
<protein>
    <submittedName>
        <fullName evidence="2">Uncharacterized protein</fullName>
    </submittedName>
</protein>
<feature type="region of interest" description="Disordered" evidence="1">
    <location>
        <begin position="49"/>
        <end position="73"/>
    </location>
</feature>
<organism evidence="2 3">
    <name type="scientific">Eragrostis curvula</name>
    <name type="common">weeping love grass</name>
    <dbReference type="NCBI Taxonomy" id="38414"/>
    <lineage>
        <taxon>Eukaryota</taxon>
        <taxon>Viridiplantae</taxon>
        <taxon>Streptophyta</taxon>
        <taxon>Embryophyta</taxon>
        <taxon>Tracheophyta</taxon>
        <taxon>Spermatophyta</taxon>
        <taxon>Magnoliopsida</taxon>
        <taxon>Liliopsida</taxon>
        <taxon>Poales</taxon>
        <taxon>Poaceae</taxon>
        <taxon>PACMAD clade</taxon>
        <taxon>Chloridoideae</taxon>
        <taxon>Eragrostideae</taxon>
        <taxon>Eragrostidinae</taxon>
        <taxon>Eragrostis</taxon>
    </lineage>
</organism>
<accession>A0A5J9SRD3</accession>
<feature type="non-terminal residue" evidence="2">
    <location>
        <position position="1"/>
    </location>
</feature>
<proteinExistence type="predicted"/>
<feature type="compositionally biased region" description="Basic and acidic residues" evidence="1">
    <location>
        <begin position="49"/>
        <end position="64"/>
    </location>
</feature>
<comment type="caution">
    <text evidence="2">The sequence shown here is derived from an EMBL/GenBank/DDBJ whole genome shotgun (WGS) entry which is preliminary data.</text>
</comment>
<dbReference type="EMBL" id="RWGY01000428">
    <property type="protein sequence ID" value="TVU01535.1"/>
    <property type="molecule type" value="Genomic_DNA"/>
</dbReference>
<reference evidence="2 3" key="1">
    <citation type="journal article" date="2019" name="Sci. Rep.">
        <title>A high-quality genome of Eragrostis curvula grass provides insights into Poaceae evolution and supports new strategies to enhance forage quality.</title>
        <authorList>
            <person name="Carballo J."/>
            <person name="Santos B.A.C.M."/>
            <person name="Zappacosta D."/>
            <person name="Garbus I."/>
            <person name="Selva J.P."/>
            <person name="Gallo C.A."/>
            <person name="Diaz A."/>
            <person name="Albertini E."/>
            <person name="Caccamo M."/>
            <person name="Echenique V."/>
        </authorList>
    </citation>
    <scope>NUCLEOTIDE SEQUENCE [LARGE SCALE GENOMIC DNA]</scope>
    <source>
        <strain evidence="3">cv. Victoria</strain>
        <tissue evidence="2">Leaf</tissue>
    </source>
</reference>
<evidence type="ECO:0000256" key="1">
    <source>
        <dbReference type="SAM" id="MobiDB-lite"/>
    </source>
</evidence>
<dbReference type="Gramene" id="TVU01535">
    <property type="protein sequence ID" value="TVU01535"/>
    <property type="gene ID" value="EJB05_53012"/>
</dbReference>